<evidence type="ECO:0000313" key="1">
    <source>
        <dbReference type="EMBL" id="MBX68458.1"/>
    </source>
</evidence>
<protein>
    <submittedName>
        <fullName evidence="1">Uncharacterized protein</fullName>
    </submittedName>
</protein>
<dbReference type="AlphaFoldDB" id="A0A2P2QNA2"/>
<reference evidence="1" key="1">
    <citation type="submission" date="2018-02" db="EMBL/GenBank/DDBJ databases">
        <title>Rhizophora mucronata_Transcriptome.</title>
        <authorList>
            <person name="Meera S.P."/>
            <person name="Sreeshan A."/>
            <person name="Augustine A."/>
        </authorList>
    </citation>
    <scope>NUCLEOTIDE SEQUENCE</scope>
    <source>
        <tissue evidence="1">Leaf</tissue>
    </source>
</reference>
<sequence>MIAGKQPGGMSLAFSAPNGILGCPAGKGRIKVLTEDRCLATRGLRKGRFFGVTKMVMVRLRLASWLVKSISGIMWPCAGNGKINTCAPLLPAIAMVIVLQLFWI</sequence>
<proteinExistence type="predicted"/>
<accession>A0A2P2QNA2</accession>
<name>A0A2P2QNA2_RHIMU</name>
<organism evidence="1">
    <name type="scientific">Rhizophora mucronata</name>
    <name type="common">Asiatic mangrove</name>
    <dbReference type="NCBI Taxonomy" id="61149"/>
    <lineage>
        <taxon>Eukaryota</taxon>
        <taxon>Viridiplantae</taxon>
        <taxon>Streptophyta</taxon>
        <taxon>Embryophyta</taxon>
        <taxon>Tracheophyta</taxon>
        <taxon>Spermatophyta</taxon>
        <taxon>Magnoliopsida</taxon>
        <taxon>eudicotyledons</taxon>
        <taxon>Gunneridae</taxon>
        <taxon>Pentapetalae</taxon>
        <taxon>rosids</taxon>
        <taxon>fabids</taxon>
        <taxon>Malpighiales</taxon>
        <taxon>Rhizophoraceae</taxon>
        <taxon>Rhizophora</taxon>
    </lineage>
</organism>
<dbReference type="PROSITE" id="PS51257">
    <property type="entry name" value="PROKAR_LIPOPROTEIN"/>
    <property type="match status" value="1"/>
</dbReference>
<dbReference type="EMBL" id="GGEC01087974">
    <property type="protein sequence ID" value="MBX68458.1"/>
    <property type="molecule type" value="Transcribed_RNA"/>
</dbReference>